<dbReference type="Pfam" id="PF08867">
    <property type="entry name" value="FRG"/>
    <property type="match status" value="1"/>
</dbReference>
<dbReference type="STRING" id="530564.Psta_0774"/>
<reference evidence="2 3" key="1">
    <citation type="journal article" date="2009" name="Stand. Genomic Sci.">
        <title>Complete genome sequence of Pirellula staleyi type strain (ATCC 27377).</title>
        <authorList>
            <person name="Clum A."/>
            <person name="Tindall B.J."/>
            <person name="Sikorski J."/>
            <person name="Ivanova N."/>
            <person name="Mavrommatis K."/>
            <person name="Lucas S."/>
            <person name="Glavina del Rio T."/>
            <person name="Nolan M."/>
            <person name="Chen F."/>
            <person name="Tice H."/>
            <person name="Pitluck S."/>
            <person name="Cheng J.F."/>
            <person name="Chertkov O."/>
            <person name="Brettin T."/>
            <person name="Han C."/>
            <person name="Detter J.C."/>
            <person name="Kuske C."/>
            <person name="Bruce D."/>
            <person name="Goodwin L."/>
            <person name="Ovchinikova G."/>
            <person name="Pati A."/>
            <person name="Mikhailova N."/>
            <person name="Chen A."/>
            <person name="Palaniappan K."/>
            <person name="Land M."/>
            <person name="Hauser L."/>
            <person name="Chang Y.J."/>
            <person name="Jeffries C.D."/>
            <person name="Chain P."/>
            <person name="Rohde M."/>
            <person name="Goker M."/>
            <person name="Bristow J."/>
            <person name="Eisen J.A."/>
            <person name="Markowitz V."/>
            <person name="Hugenholtz P."/>
            <person name="Kyrpides N.C."/>
            <person name="Klenk H.P."/>
            <person name="Lapidus A."/>
        </authorList>
    </citation>
    <scope>NUCLEOTIDE SEQUENCE [LARGE SCALE GENOMIC DNA]</scope>
    <source>
        <strain evidence="3">ATCC 27377 / DSM 6068 / ICPB 4128</strain>
    </source>
</reference>
<evidence type="ECO:0000259" key="1">
    <source>
        <dbReference type="SMART" id="SM00901"/>
    </source>
</evidence>
<organism evidence="2 3">
    <name type="scientific">Pirellula staleyi (strain ATCC 27377 / DSM 6068 / ICPB 4128)</name>
    <name type="common">Pirella staleyi</name>
    <dbReference type="NCBI Taxonomy" id="530564"/>
    <lineage>
        <taxon>Bacteria</taxon>
        <taxon>Pseudomonadati</taxon>
        <taxon>Planctomycetota</taxon>
        <taxon>Planctomycetia</taxon>
        <taxon>Pirellulales</taxon>
        <taxon>Pirellulaceae</taxon>
        <taxon>Pirellula</taxon>
    </lineage>
</organism>
<dbReference type="KEGG" id="psl:Psta_0774"/>
<sequence>MIEHHITDIDDLIRQLNMLPNNFIFRGQSNAEWDLTSSLERAIGNNWSKDISKKCEDHSLIQFQSKFHLYDRINAQPNSKLAWLALMQHHGVPTRLVDFTESPYVALYFALESYLPHTKSDLAIFAIDYSAVMEKSLDLIRSIDSGFSETRATVHGKRDMVFQDIVDRFSYDILWITEPSQLNARLDRQAGSFVLSGNGGRKIDSIIRSDTYQGATIIKLIISHELYSDTFALLRKMNITSKSLYGDIDGLARSIRMEMQVYTAPI</sequence>
<dbReference type="HOGENOM" id="CLU_050026_1_0_0"/>
<dbReference type="eggNOG" id="ENOG5030JF8">
    <property type="taxonomic scope" value="Bacteria"/>
</dbReference>
<dbReference type="InterPro" id="IPR014966">
    <property type="entry name" value="FRG-dom"/>
</dbReference>
<evidence type="ECO:0000313" key="2">
    <source>
        <dbReference type="EMBL" id="ADB15459.1"/>
    </source>
</evidence>
<dbReference type="Proteomes" id="UP000001887">
    <property type="component" value="Chromosome"/>
</dbReference>
<gene>
    <name evidence="2" type="ordered locus">Psta_0774</name>
</gene>
<dbReference type="EMBL" id="CP001848">
    <property type="protein sequence ID" value="ADB15459.1"/>
    <property type="molecule type" value="Genomic_DNA"/>
</dbReference>
<protein>
    <submittedName>
        <fullName evidence="2">FRG domain protein</fullName>
    </submittedName>
</protein>
<dbReference type="AlphaFoldDB" id="D2R681"/>
<proteinExistence type="predicted"/>
<dbReference type="OrthoDB" id="9816036at2"/>
<name>D2R681_PIRSD</name>
<evidence type="ECO:0000313" key="3">
    <source>
        <dbReference type="Proteomes" id="UP000001887"/>
    </source>
</evidence>
<feature type="domain" description="FRG" evidence="1">
    <location>
        <begin position="19"/>
        <end position="125"/>
    </location>
</feature>
<dbReference type="SMART" id="SM00901">
    <property type="entry name" value="FRG"/>
    <property type="match status" value="1"/>
</dbReference>
<accession>D2R681</accession>
<keyword evidence="3" id="KW-1185">Reference proteome</keyword>